<gene>
    <name evidence="1" type="ORF">V5O48_016865</name>
</gene>
<name>A0ABR3EQJ7_9AGAR</name>
<dbReference type="EMBL" id="JBAHYK010002388">
    <property type="protein sequence ID" value="KAL0565164.1"/>
    <property type="molecule type" value="Genomic_DNA"/>
</dbReference>
<evidence type="ECO:0000313" key="2">
    <source>
        <dbReference type="Proteomes" id="UP001465976"/>
    </source>
</evidence>
<sequence length="149" mass="16586">MAAADDIYFFECVMRALASSHTTTINRSLGSFIQSLNSKDTATVSDDERLMVNIEKLPIVVIHLDQVGIPVIEQCMEVVSPSSFVAQSKHHLEHRVIREILATWRGPQVDSETMLMVYVVPKDKESRYGFNELMPGCIMTECPGSAPSV</sequence>
<proteinExistence type="predicted"/>
<protein>
    <submittedName>
        <fullName evidence="1">Uncharacterized protein</fullName>
    </submittedName>
</protein>
<accession>A0ABR3EQJ7</accession>
<keyword evidence="2" id="KW-1185">Reference proteome</keyword>
<evidence type="ECO:0000313" key="1">
    <source>
        <dbReference type="EMBL" id="KAL0565164.1"/>
    </source>
</evidence>
<dbReference type="Proteomes" id="UP001465976">
    <property type="component" value="Unassembled WGS sequence"/>
</dbReference>
<organism evidence="1 2">
    <name type="scientific">Marasmius crinis-equi</name>
    <dbReference type="NCBI Taxonomy" id="585013"/>
    <lineage>
        <taxon>Eukaryota</taxon>
        <taxon>Fungi</taxon>
        <taxon>Dikarya</taxon>
        <taxon>Basidiomycota</taxon>
        <taxon>Agaricomycotina</taxon>
        <taxon>Agaricomycetes</taxon>
        <taxon>Agaricomycetidae</taxon>
        <taxon>Agaricales</taxon>
        <taxon>Marasmiineae</taxon>
        <taxon>Marasmiaceae</taxon>
        <taxon>Marasmius</taxon>
    </lineage>
</organism>
<comment type="caution">
    <text evidence="1">The sequence shown here is derived from an EMBL/GenBank/DDBJ whole genome shotgun (WGS) entry which is preliminary data.</text>
</comment>
<reference evidence="1 2" key="1">
    <citation type="submission" date="2024-02" db="EMBL/GenBank/DDBJ databases">
        <title>A draft genome for the cacao thread blight pathogen Marasmius crinis-equi.</title>
        <authorList>
            <person name="Cohen S.P."/>
            <person name="Baruah I.K."/>
            <person name="Amoako-Attah I."/>
            <person name="Bukari Y."/>
            <person name="Meinhardt L.W."/>
            <person name="Bailey B.A."/>
        </authorList>
    </citation>
    <scope>NUCLEOTIDE SEQUENCE [LARGE SCALE GENOMIC DNA]</scope>
    <source>
        <strain evidence="1 2">GH-76</strain>
    </source>
</reference>